<dbReference type="InterPro" id="IPR011043">
    <property type="entry name" value="Gal_Oxase/kelch_b-propeller"/>
</dbReference>
<feature type="domain" description="KIB1-4 beta-propeller" evidence="1">
    <location>
        <begin position="438"/>
        <end position="666"/>
    </location>
</feature>
<reference evidence="3 4" key="1">
    <citation type="submission" date="2020-10" db="EMBL/GenBank/DDBJ databases">
        <title>The Coptis chinensis genome and diversification of protoberbering-type alkaloids.</title>
        <authorList>
            <person name="Wang B."/>
            <person name="Shu S."/>
            <person name="Song C."/>
            <person name="Liu Y."/>
        </authorList>
    </citation>
    <scope>NUCLEOTIDE SEQUENCE [LARGE SCALE GENOMIC DNA]</scope>
    <source>
        <strain evidence="3">HL-2020</strain>
        <tissue evidence="3">Leaf</tissue>
    </source>
</reference>
<dbReference type="PANTHER" id="PTHR33127">
    <property type="entry name" value="TRANSMEMBRANE PROTEIN"/>
    <property type="match status" value="1"/>
</dbReference>
<proteinExistence type="predicted"/>
<dbReference type="AlphaFoldDB" id="A0A835M5W1"/>
<comment type="caution">
    <text evidence="3">The sequence shown here is derived from an EMBL/GenBank/DDBJ whole genome shotgun (WGS) entry which is preliminary data.</text>
</comment>
<keyword evidence="4" id="KW-1185">Reference proteome</keyword>
<accession>A0A835M5W1</accession>
<dbReference type="InterPro" id="IPR005174">
    <property type="entry name" value="KIB1-4_b-propeller"/>
</dbReference>
<evidence type="ECO:0000259" key="2">
    <source>
        <dbReference type="Pfam" id="PF12937"/>
    </source>
</evidence>
<organism evidence="3 4">
    <name type="scientific">Coptis chinensis</name>
    <dbReference type="NCBI Taxonomy" id="261450"/>
    <lineage>
        <taxon>Eukaryota</taxon>
        <taxon>Viridiplantae</taxon>
        <taxon>Streptophyta</taxon>
        <taxon>Embryophyta</taxon>
        <taxon>Tracheophyta</taxon>
        <taxon>Spermatophyta</taxon>
        <taxon>Magnoliopsida</taxon>
        <taxon>Ranunculales</taxon>
        <taxon>Ranunculaceae</taxon>
        <taxon>Coptidoideae</taxon>
        <taxon>Coptis</taxon>
    </lineage>
</organism>
<sequence length="708" mass="82781">MQETRRSFLPHVPGPSPWLVFPSGKDGDIHNFFNISDPNKRSILKNFRKLRERGCLVSMHGWLVIRGFEYENYWTLKKDICFLWNPDTSGIIRLPSTNLHHIDRFNACILTSPPTDPDCMVLLVGNNFFLFWQLGDKQWTKQYYTVNHNPYDIINKVITCSDGTIYAFTASNDIFATINREGCGTMSIRWFQIERPRHYSEARGFWSYMVESYGEIYYVFLHHTGEHDPLKYVEIFKMDFTKRVWVTVESLGEMVFFLSKYGNMSLSVANSGIKGNTIHFAERNSLYVFGVGDESLSVYLPCLNLQAPVYSPFWLMPSNRLVKVYKENANTTIWDELEIEKTNNIVKVTKERVEESEGSYWIDLPRDILLSIAQHLPSADDYMNFRPVCKKWASIPPIRWTIDTTGVTTQYPWLMYSNRKKSTCSFIDPMFNVTHCVDRTELRGARICFSKDGWLLMSKGDRSMFFFNPFTKVTIDLPDLSRDFAFRGLSFSSLPTSADCIVFGVNTFSTDYVCIDYVRLGNQAWTYRLIPNHVKILLGNHNPVFYDGAFYCLSYERHLGVFDFKNNIGQWRILTTPLPKKSFDQNYLVECNGEILSVFVGRNGSWVEVHKFDFSTKKWTKLRSLGDKMLFISRSTSMLLKATNKRNHNKIYFPMSYNDENNCVFYSLETRKWHSSFGDFCREDIYNTKEQLHCTWIQPTLSWKNHFL</sequence>
<dbReference type="Pfam" id="PF03478">
    <property type="entry name" value="Beta-prop_KIB1-4"/>
    <property type="match status" value="2"/>
</dbReference>
<dbReference type="InterPro" id="IPR036047">
    <property type="entry name" value="F-box-like_dom_sf"/>
</dbReference>
<dbReference type="SUPFAM" id="SSF50965">
    <property type="entry name" value="Galactose oxidase, central domain"/>
    <property type="match status" value="2"/>
</dbReference>
<protein>
    <recommendedName>
        <fullName evidence="5">F-box domain-containing protein</fullName>
    </recommendedName>
</protein>
<dbReference type="PANTHER" id="PTHR33127:SF5">
    <property type="entry name" value="TRANSMEMBRANE PROTEIN"/>
    <property type="match status" value="1"/>
</dbReference>
<dbReference type="InterPro" id="IPR001810">
    <property type="entry name" value="F-box_dom"/>
</dbReference>
<dbReference type="OrthoDB" id="1863935at2759"/>
<evidence type="ECO:0000259" key="1">
    <source>
        <dbReference type="Pfam" id="PF03478"/>
    </source>
</evidence>
<feature type="domain" description="KIB1-4 beta-propeller" evidence="1">
    <location>
        <begin position="32"/>
        <end position="292"/>
    </location>
</feature>
<dbReference type="EMBL" id="JADFTS010000002">
    <property type="protein sequence ID" value="KAF9620395.1"/>
    <property type="molecule type" value="Genomic_DNA"/>
</dbReference>
<evidence type="ECO:0008006" key="5">
    <source>
        <dbReference type="Google" id="ProtNLM"/>
    </source>
</evidence>
<feature type="domain" description="F-box" evidence="2">
    <location>
        <begin position="361"/>
        <end position="395"/>
    </location>
</feature>
<evidence type="ECO:0000313" key="4">
    <source>
        <dbReference type="Proteomes" id="UP000631114"/>
    </source>
</evidence>
<evidence type="ECO:0000313" key="3">
    <source>
        <dbReference type="EMBL" id="KAF9620395.1"/>
    </source>
</evidence>
<gene>
    <name evidence="3" type="ORF">IFM89_011768</name>
</gene>
<name>A0A835M5W1_9MAGN</name>
<dbReference type="Pfam" id="PF12937">
    <property type="entry name" value="F-box-like"/>
    <property type="match status" value="1"/>
</dbReference>
<dbReference type="Proteomes" id="UP000631114">
    <property type="component" value="Unassembled WGS sequence"/>
</dbReference>
<dbReference type="SUPFAM" id="SSF81383">
    <property type="entry name" value="F-box domain"/>
    <property type="match status" value="1"/>
</dbReference>